<dbReference type="NCBIfam" id="NF046085">
    <property type="entry name" value="XrtY_assoc_Gly1"/>
    <property type="match status" value="1"/>
</dbReference>
<dbReference type="InterPro" id="IPR001296">
    <property type="entry name" value="Glyco_trans_1"/>
</dbReference>
<dbReference type="Gene3D" id="3.40.50.2000">
    <property type="entry name" value="Glycogen Phosphorylase B"/>
    <property type="match status" value="2"/>
</dbReference>
<dbReference type="EMBL" id="SNWM01000002">
    <property type="protein sequence ID" value="TDO23161.1"/>
    <property type="molecule type" value="Genomic_DNA"/>
</dbReference>
<evidence type="ECO:0000313" key="3">
    <source>
        <dbReference type="EMBL" id="TDO23161.1"/>
    </source>
</evidence>
<dbReference type="PANTHER" id="PTHR45947">
    <property type="entry name" value="SULFOQUINOVOSYL TRANSFERASE SQD2"/>
    <property type="match status" value="1"/>
</dbReference>
<proteinExistence type="predicted"/>
<keyword evidence="4" id="KW-1185">Reference proteome</keyword>
<feature type="domain" description="Glycosyltransferase subfamily 4-like N-terminal" evidence="2">
    <location>
        <begin position="16"/>
        <end position="186"/>
    </location>
</feature>
<sequence>MKNIQISPSYKPAYYYGGPTMSVSKLCEELVKAETPVTVLTTTANGAAELPAGSRIIDGVPVHYHPRMTGDPTHFSPSLLKTLDRTLKLSRSHQTIVHIHSWWNLVTIFSCWIAKRRKVAVLLSPRGMLTTYTLGNRNTGMKHIIHSLLGKSLLKYSHIHATSAKEKQDLLKIIKPKSITVIPNFVRFPQEPQAARSVADGALQLLFLSRIEEKKGLDILFKALSQVNFEWQLAIAGSGTASYVDNLKHIASELNIGQFISWKGHITDEDKFSVMENHDLLVLPSHNENFANVVIESLAVGTPVLLSDRVGLSEYIIEQQLGWISKLNPKEFAHTLQQIHADKSQLDKIRSRAPAIIRRDFNEIKIVDQYIDLYNRILTNG</sequence>
<dbReference type="AlphaFoldDB" id="A0A4R6IM58"/>
<feature type="domain" description="Glycosyl transferase family 1" evidence="1">
    <location>
        <begin position="200"/>
        <end position="353"/>
    </location>
</feature>
<dbReference type="Pfam" id="PF00534">
    <property type="entry name" value="Glycos_transf_1"/>
    <property type="match status" value="1"/>
</dbReference>
<dbReference type="GO" id="GO:0016757">
    <property type="term" value="F:glycosyltransferase activity"/>
    <property type="evidence" value="ECO:0007669"/>
    <property type="project" value="InterPro"/>
</dbReference>
<dbReference type="OrthoDB" id="9790710at2"/>
<reference evidence="3 4" key="1">
    <citation type="submission" date="2019-03" db="EMBL/GenBank/DDBJ databases">
        <title>Genomic Encyclopedia of Archaeal and Bacterial Type Strains, Phase II (KMG-II): from individual species to whole genera.</title>
        <authorList>
            <person name="Goeker M."/>
        </authorList>
    </citation>
    <scope>NUCLEOTIDE SEQUENCE [LARGE SCALE GENOMIC DNA]</scope>
    <source>
        <strain evidence="3 4">DSM 19034</strain>
    </source>
</reference>
<dbReference type="InterPro" id="IPR028098">
    <property type="entry name" value="Glyco_trans_4-like_N"/>
</dbReference>
<evidence type="ECO:0000259" key="2">
    <source>
        <dbReference type="Pfam" id="PF13439"/>
    </source>
</evidence>
<dbReference type="PANTHER" id="PTHR45947:SF3">
    <property type="entry name" value="SULFOQUINOVOSYL TRANSFERASE SQD2"/>
    <property type="match status" value="1"/>
</dbReference>
<comment type="caution">
    <text evidence="3">The sequence shown here is derived from an EMBL/GenBank/DDBJ whole genome shotgun (WGS) entry which is preliminary data.</text>
</comment>
<dbReference type="Pfam" id="PF13439">
    <property type="entry name" value="Glyco_transf_4"/>
    <property type="match status" value="1"/>
</dbReference>
<dbReference type="RefSeq" id="WP_133555119.1">
    <property type="nucleotide sequence ID" value="NZ_SNWM01000002.1"/>
</dbReference>
<accession>A0A4R6IM58</accession>
<keyword evidence="3" id="KW-0808">Transferase</keyword>
<dbReference type="InterPro" id="IPR050194">
    <property type="entry name" value="Glycosyltransferase_grp1"/>
</dbReference>
<dbReference type="SUPFAM" id="SSF53756">
    <property type="entry name" value="UDP-Glycosyltransferase/glycogen phosphorylase"/>
    <property type="match status" value="1"/>
</dbReference>
<name>A0A4R6IM58_9SPHI</name>
<organism evidence="3 4">
    <name type="scientific">Pedobacter duraquae</name>
    <dbReference type="NCBI Taxonomy" id="425511"/>
    <lineage>
        <taxon>Bacteria</taxon>
        <taxon>Pseudomonadati</taxon>
        <taxon>Bacteroidota</taxon>
        <taxon>Sphingobacteriia</taxon>
        <taxon>Sphingobacteriales</taxon>
        <taxon>Sphingobacteriaceae</taxon>
        <taxon>Pedobacter</taxon>
    </lineage>
</organism>
<evidence type="ECO:0000259" key="1">
    <source>
        <dbReference type="Pfam" id="PF00534"/>
    </source>
</evidence>
<gene>
    <name evidence="3" type="ORF">CLV32_2148</name>
</gene>
<dbReference type="Proteomes" id="UP000295499">
    <property type="component" value="Unassembled WGS sequence"/>
</dbReference>
<evidence type="ECO:0000313" key="4">
    <source>
        <dbReference type="Proteomes" id="UP000295499"/>
    </source>
</evidence>
<protein>
    <submittedName>
        <fullName evidence="3">Glycosyltransferase involved in cell wall biosynthesis</fullName>
    </submittedName>
</protein>